<evidence type="ECO:0000313" key="3">
    <source>
        <dbReference type="EMBL" id="QEX22155.1"/>
    </source>
</evidence>
<dbReference type="OrthoDB" id="9807387at2"/>
<proteinExistence type="predicted"/>
<dbReference type="PANTHER" id="PTHR43540">
    <property type="entry name" value="PEROXYUREIDOACRYLATE/UREIDOACRYLATE AMIDOHYDROLASE-RELATED"/>
    <property type="match status" value="1"/>
</dbReference>
<keyword evidence="1" id="KW-0378">Hydrolase</keyword>
<keyword evidence="4" id="KW-1185">Reference proteome</keyword>
<accession>A0A5J6MZS0</accession>
<dbReference type="SUPFAM" id="SSF52499">
    <property type="entry name" value="Isochorismatase-like hydrolases"/>
    <property type="match status" value="1"/>
</dbReference>
<evidence type="ECO:0000256" key="1">
    <source>
        <dbReference type="ARBA" id="ARBA00022801"/>
    </source>
</evidence>
<dbReference type="KEGG" id="hadh:FRZ61_20850"/>
<dbReference type="AlphaFoldDB" id="A0A5J6MZS0"/>
<sequence length="227" mass="24734">MRQSARIDPTRTALLLVDLQEEQRPGQPYGVAGFETVLANARKLLAAARERSLPVFHAAYRRDFDIVPPRPFEPLSTGGRPTFSDKSDPLTAICHEVAPQPGELVIHKNDASAFADGSLTRALDEARTEWLFIAGVWTEACVAASTRDAMAQGRRVILVKDACGSGTVAMHQVATLNIANRLYGGMIAETAGALALMTGEPVETWTPERPVPIFFHLSDAADHYERL</sequence>
<dbReference type="GO" id="GO:0016787">
    <property type="term" value="F:hydrolase activity"/>
    <property type="evidence" value="ECO:0007669"/>
    <property type="project" value="UniProtKB-KW"/>
</dbReference>
<dbReference type="Gene3D" id="3.40.50.850">
    <property type="entry name" value="Isochorismatase-like"/>
    <property type="match status" value="1"/>
</dbReference>
<dbReference type="RefSeq" id="WP_151117268.1">
    <property type="nucleotide sequence ID" value="NZ_CP042582.1"/>
</dbReference>
<dbReference type="InterPro" id="IPR036380">
    <property type="entry name" value="Isochorismatase-like_sf"/>
</dbReference>
<organism evidence="3 4">
    <name type="scientific">Hypericibacter adhaerens</name>
    <dbReference type="NCBI Taxonomy" id="2602016"/>
    <lineage>
        <taxon>Bacteria</taxon>
        <taxon>Pseudomonadati</taxon>
        <taxon>Pseudomonadota</taxon>
        <taxon>Alphaproteobacteria</taxon>
        <taxon>Rhodospirillales</taxon>
        <taxon>Dongiaceae</taxon>
        <taxon>Hypericibacter</taxon>
    </lineage>
</organism>
<name>A0A5J6MZS0_9PROT</name>
<evidence type="ECO:0000259" key="2">
    <source>
        <dbReference type="Pfam" id="PF00857"/>
    </source>
</evidence>
<dbReference type="EMBL" id="CP042582">
    <property type="protein sequence ID" value="QEX22155.1"/>
    <property type="molecule type" value="Genomic_DNA"/>
</dbReference>
<protein>
    <submittedName>
        <fullName evidence="3">Isochorismatase</fullName>
    </submittedName>
</protein>
<reference evidence="3 4" key="1">
    <citation type="submission" date="2019-08" db="EMBL/GenBank/DDBJ databases">
        <title>Hyperibacter terrae gen. nov., sp. nov. and Hyperibacter viscosus sp. nov., two new members in the family Rhodospirillaceae isolated from the rhizosphere of Hypericum perforatum.</title>
        <authorList>
            <person name="Noviana Z."/>
        </authorList>
    </citation>
    <scope>NUCLEOTIDE SEQUENCE [LARGE SCALE GENOMIC DNA]</scope>
    <source>
        <strain evidence="3 4">R5959</strain>
    </source>
</reference>
<evidence type="ECO:0000313" key="4">
    <source>
        <dbReference type="Proteomes" id="UP000325797"/>
    </source>
</evidence>
<dbReference type="Pfam" id="PF00857">
    <property type="entry name" value="Isochorismatase"/>
    <property type="match status" value="1"/>
</dbReference>
<dbReference type="InterPro" id="IPR000868">
    <property type="entry name" value="Isochorismatase-like_dom"/>
</dbReference>
<dbReference type="InterPro" id="IPR050272">
    <property type="entry name" value="Isochorismatase-like_hydrls"/>
</dbReference>
<gene>
    <name evidence="3" type="ORF">FRZ61_20850</name>
</gene>
<feature type="domain" description="Isochorismatase-like" evidence="2">
    <location>
        <begin position="12"/>
        <end position="181"/>
    </location>
</feature>
<dbReference type="Proteomes" id="UP000325797">
    <property type="component" value="Chromosome"/>
</dbReference>